<dbReference type="EMBL" id="CM002800">
    <property type="protein sequence ID" value="KZN85146.1"/>
    <property type="molecule type" value="Genomic_DNA"/>
</dbReference>
<gene>
    <name evidence="1" type="ORF">EN45_093180</name>
</gene>
<name>A0A167QSW1_PENCH</name>
<evidence type="ECO:0000313" key="1">
    <source>
        <dbReference type="EMBL" id="KZN85146.1"/>
    </source>
</evidence>
<accession>A0A167QSW1</accession>
<dbReference type="AlphaFoldDB" id="A0A167QSW1"/>
<proteinExistence type="predicted"/>
<sequence length="114" mass="12682">MNKRTRQIKLSYYDEINLDADGKLIPIDSLLADLSKGCLHKQRKGLGKTDTTVYGISSDAMNFTFMKLDNESQWAFKLVGVVGNAFEQVLSLLVYLMKKAATMSRAPLAGYNKG</sequence>
<reference evidence="1" key="1">
    <citation type="journal article" date="2014" name="Genome Announc.">
        <title>Complete sequencing and chromosome-scale genome assembly of the industrial progenitor strain P2niaD18 from the penicillin producer Penicillium chrysogenum.</title>
        <authorList>
            <person name="Specht T."/>
            <person name="Dahlmann T.A."/>
            <person name="Zadra I."/>
            <person name="Kurnsteiner H."/>
            <person name="Kuck U."/>
        </authorList>
    </citation>
    <scope>NUCLEOTIDE SEQUENCE [LARGE SCALE GENOMIC DNA]</scope>
    <source>
        <strain evidence="1">P2niaD18</strain>
    </source>
</reference>
<protein>
    <submittedName>
        <fullName evidence="1">Uncharacterized protein</fullName>
    </submittedName>
</protein>
<dbReference type="Proteomes" id="UP000076449">
    <property type="component" value="Chromosome III"/>
</dbReference>
<organism evidence="1">
    <name type="scientific">Penicillium chrysogenum</name>
    <name type="common">Penicillium notatum</name>
    <dbReference type="NCBI Taxonomy" id="5076"/>
    <lineage>
        <taxon>Eukaryota</taxon>
        <taxon>Fungi</taxon>
        <taxon>Dikarya</taxon>
        <taxon>Ascomycota</taxon>
        <taxon>Pezizomycotina</taxon>
        <taxon>Eurotiomycetes</taxon>
        <taxon>Eurotiomycetidae</taxon>
        <taxon>Eurotiales</taxon>
        <taxon>Aspergillaceae</taxon>
        <taxon>Penicillium</taxon>
        <taxon>Penicillium chrysogenum species complex</taxon>
    </lineage>
</organism>